<dbReference type="AlphaFoldDB" id="A0A075UPN8"/>
<dbReference type="NCBIfam" id="TIGR04187">
    <property type="entry name" value="GRASP_SAV_5884"/>
    <property type="match status" value="1"/>
</dbReference>
<gene>
    <name evidence="2" type="ORF">AJAP_07265</name>
</gene>
<dbReference type="eggNOG" id="COG0189">
    <property type="taxonomic scope" value="Bacteria"/>
</dbReference>
<dbReference type="PANTHER" id="PTHR21621">
    <property type="entry name" value="RIBOSOMAL PROTEIN S6 MODIFICATION PROTEIN"/>
    <property type="match status" value="1"/>
</dbReference>
<organism evidence="2 3">
    <name type="scientific">Amycolatopsis japonica</name>
    <dbReference type="NCBI Taxonomy" id="208439"/>
    <lineage>
        <taxon>Bacteria</taxon>
        <taxon>Bacillati</taxon>
        <taxon>Actinomycetota</taxon>
        <taxon>Actinomycetes</taxon>
        <taxon>Pseudonocardiales</taxon>
        <taxon>Pseudonocardiaceae</taxon>
        <taxon>Amycolatopsis</taxon>
        <taxon>Amycolatopsis japonica group</taxon>
    </lineage>
</organism>
<reference evidence="2 3" key="1">
    <citation type="journal article" date="2014" name="J. Biotechnol.">
        <title>Complete genome sequence of the actinobacterium Amycolatopsis japonica MG417-CF17(T) (=DSM 44213T) producing (S,S)-N,N'-ethylenediaminedisuccinic acid.</title>
        <authorList>
            <person name="Stegmann E."/>
            <person name="Albersmeier A."/>
            <person name="Spohn M."/>
            <person name="Gert H."/>
            <person name="Weber T."/>
            <person name="Wohlleben W."/>
            <person name="Kalinowski J."/>
            <person name="Ruckert C."/>
        </authorList>
    </citation>
    <scope>NUCLEOTIDE SEQUENCE [LARGE SCALE GENOMIC DNA]</scope>
    <source>
        <strain evidence="3">MG417-CF17 (DSM 44213)</strain>
    </source>
</reference>
<name>A0A075UPN8_9PSEU</name>
<dbReference type="Proteomes" id="UP000028492">
    <property type="component" value="Chromosome"/>
</dbReference>
<evidence type="ECO:0000313" key="2">
    <source>
        <dbReference type="EMBL" id="AIG74366.1"/>
    </source>
</evidence>
<dbReference type="GO" id="GO:0018169">
    <property type="term" value="F:ribosomal S6-glutamic acid ligase activity"/>
    <property type="evidence" value="ECO:0007669"/>
    <property type="project" value="TreeGrafter"/>
</dbReference>
<evidence type="ECO:0000313" key="3">
    <source>
        <dbReference type="Proteomes" id="UP000028492"/>
    </source>
</evidence>
<dbReference type="PANTHER" id="PTHR21621:SF0">
    <property type="entry name" value="BETA-CITRYLGLUTAMATE SYNTHASE B-RELATED"/>
    <property type="match status" value="1"/>
</dbReference>
<dbReference type="RefSeq" id="WP_038509142.1">
    <property type="nucleotide sequence ID" value="NZ_CP008953.1"/>
</dbReference>
<dbReference type="InterPro" id="IPR048936">
    <property type="entry name" value="MvdD-like_ATPgrasp"/>
</dbReference>
<dbReference type="InterPro" id="IPR026449">
    <property type="entry name" value="GRASP_SAV_5884"/>
</dbReference>
<protein>
    <recommendedName>
        <fullName evidence="1">MvdD-like pre-ATP grasp domain-containing protein</fullName>
    </recommendedName>
</protein>
<feature type="domain" description="MvdD-like pre-ATP grasp" evidence="1">
    <location>
        <begin position="3"/>
        <end position="115"/>
    </location>
</feature>
<dbReference type="EMBL" id="CP008953">
    <property type="protein sequence ID" value="AIG74366.1"/>
    <property type="molecule type" value="Genomic_DNA"/>
</dbReference>
<dbReference type="KEGG" id="aja:AJAP_07265"/>
<dbReference type="SUPFAM" id="SSF56059">
    <property type="entry name" value="Glutathione synthetase ATP-binding domain-like"/>
    <property type="match status" value="1"/>
</dbReference>
<dbReference type="STRING" id="208439.AJAP_07265"/>
<dbReference type="GO" id="GO:0009432">
    <property type="term" value="P:SOS response"/>
    <property type="evidence" value="ECO:0007669"/>
    <property type="project" value="TreeGrafter"/>
</dbReference>
<dbReference type="Gene3D" id="3.30.470.20">
    <property type="entry name" value="ATP-grasp fold, B domain"/>
    <property type="match status" value="1"/>
</dbReference>
<sequence length="317" mass="34944">MSILILAEERDPSADSMVLALHDRGAKVYRLNTAWFPAQLSITAQLRGGRWTGCLRTEHHVVDLEEIQAVWYRSPKAYRFPAALNTAEREHANIEAKYGIGGVLMSLDALWVNHPARLADSGYKPYQLAVAARCGLQVADTLITNDPEPVLRFAGDGKTVTKMLGAVSIVEGGVRRFAHTHVLDADDLPDLAGVEVTAHQFQRWIPKAYEARMFVIGEHVTTAAIHSHTESAHVDWRTGYGSNTYELVTPPAEVIDGVRRLMTELGLVYGALDFVIGPDGTWTFLEINAGGQYGWIEHETGAPLTDHLAELLMKGPR</sequence>
<dbReference type="GO" id="GO:0005737">
    <property type="term" value="C:cytoplasm"/>
    <property type="evidence" value="ECO:0007669"/>
    <property type="project" value="TreeGrafter"/>
</dbReference>
<dbReference type="Pfam" id="PF21068">
    <property type="entry name" value="ATPgraspMvdD"/>
    <property type="match status" value="1"/>
</dbReference>
<keyword evidence="3" id="KW-1185">Reference proteome</keyword>
<evidence type="ECO:0000259" key="1">
    <source>
        <dbReference type="Pfam" id="PF21068"/>
    </source>
</evidence>
<dbReference type="HOGENOM" id="CLU_055286_0_1_11"/>
<accession>A0A075UPN8</accession>
<proteinExistence type="predicted"/>